<protein>
    <submittedName>
        <fullName evidence="3">Ee1fe4c2-f9ce-4b24-bc5d-ba6cb4036098</fullName>
    </submittedName>
</protein>
<keyword evidence="2" id="KW-1133">Transmembrane helix</keyword>
<organism evidence="3 4">
    <name type="scientific">Thermothielavioides terrestris</name>
    <dbReference type="NCBI Taxonomy" id="2587410"/>
    <lineage>
        <taxon>Eukaryota</taxon>
        <taxon>Fungi</taxon>
        <taxon>Dikarya</taxon>
        <taxon>Ascomycota</taxon>
        <taxon>Pezizomycotina</taxon>
        <taxon>Sordariomycetes</taxon>
        <taxon>Sordariomycetidae</taxon>
        <taxon>Sordariales</taxon>
        <taxon>Chaetomiaceae</taxon>
        <taxon>Thermothielavioides</taxon>
    </lineage>
</organism>
<feature type="transmembrane region" description="Helical" evidence="2">
    <location>
        <begin position="77"/>
        <end position="96"/>
    </location>
</feature>
<gene>
    <name evidence="3" type="ORF">TT172_LOCUS9284</name>
</gene>
<dbReference type="Proteomes" id="UP000289323">
    <property type="component" value="Unassembled WGS sequence"/>
</dbReference>
<dbReference type="EMBL" id="OUUZ01000018">
    <property type="protein sequence ID" value="SPQ26865.1"/>
    <property type="molecule type" value="Genomic_DNA"/>
</dbReference>
<feature type="transmembrane region" description="Helical" evidence="2">
    <location>
        <begin position="155"/>
        <end position="178"/>
    </location>
</feature>
<dbReference type="AlphaFoldDB" id="A0A446BWG4"/>
<keyword evidence="2" id="KW-0812">Transmembrane</keyword>
<reference evidence="3 4" key="1">
    <citation type="submission" date="2018-04" db="EMBL/GenBank/DDBJ databases">
        <authorList>
            <person name="Huttner S."/>
            <person name="Dainat J."/>
        </authorList>
    </citation>
    <scope>NUCLEOTIDE SEQUENCE [LARGE SCALE GENOMIC DNA]</scope>
</reference>
<feature type="transmembrane region" description="Helical" evidence="2">
    <location>
        <begin position="46"/>
        <end position="65"/>
    </location>
</feature>
<feature type="region of interest" description="Disordered" evidence="1">
    <location>
        <begin position="207"/>
        <end position="298"/>
    </location>
</feature>
<proteinExistence type="predicted"/>
<feature type="compositionally biased region" description="Polar residues" evidence="1">
    <location>
        <begin position="234"/>
        <end position="251"/>
    </location>
</feature>
<keyword evidence="2" id="KW-0472">Membrane</keyword>
<evidence type="ECO:0000313" key="4">
    <source>
        <dbReference type="Proteomes" id="UP000289323"/>
    </source>
</evidence>
<feature type="compositionally biased region" description="Pro residues" evidence="1">
    <location>
        <begin position="276"/>
        <end position="294"/>
    </location>
</feature>
<accession>A0A446BWG4</accession>
<evidence type="ECO:0000313" key="3">
    <source>
        <dbReference type="EMBL" id="SPQ26865.1"/>
    </source>
</evidence>
<sequence>MSWELSTWLALARAFQLLGSLAAAVMHGYLTVHVYVNRDGLSAHMVVLELLACLLLGYSTLAITLQHSGQRSSKTPWLTGFAVCDVLVCAVLLGIISTLAHAGLPVHCGGMTRSNYLPGDRPNYPSYGYTTIRFSDESPGQRGELDYLCGLDRSYYVIANTLIFTYIFTITVTVLRALEKRYTKTTRVNELLESLERAEEINLKVMESPSQALDEPPRPNLPPPEAPSEGILTRNPSLRSNLTAATVSASSHAGPHAATSIPRRPVPPPHPRRPRPSIPPSPASPPVPEIPFVPVPLDDEDPAQAALVADGMQHQRPHQHQPPYYQHHHHHSSSSSHSPPRMLLPILSEEERRQSDADADADAEADANAALVSDGMRPSDPALPPYRPGNRRMSGHAAESNEMRLSEYVKGQTRAQALKDSGGY</sequence>
<name>A0A446BWG4_9PEZI</name>
<evidence type="ECO:0000256" key="1">
    <source>
        <dbReference type="SAM" id="MobiDB-lite"/>
    </source>
</evidence>
<feature type="region of interest" description="Disordered" evidence="1">
    <location>
        <begin position="311"/>
        <end position="403"/>
    </location>
</feature>
<evidence type="ECO:0000256" key="2">
    <source>
        <dbReference type="SAM" id="Phobius"/>
    </source>
</evidence>